<evidence type="ECO:0000313" key="4">
    <source>
        <dbReference type="Proteomes" id="UP001354709"/>
    </source>
</evidence>
<feature type="transmembrane region" description="Helical" evidence="2">
    <location>
        <begin position="35"/>
        <end position="54"/>
    </location>
</feature>
<feature type="region of interest" description="Disordered" evidence="1">
    <location>
        <begin position="1"/>
        <end position="21"/>
    </location>
</feature>
<name>A0ABU7QBB4_9ACTN</name>
<evidence type="ECO:0008006" key="5">
    <source>
        <dbReference type="Google" id="ProtNLM"/>
    </source>
</evidence>
<keyword evidence="2" id="KW-0472">Membrane</keyword>
<sequence>MGDGGLVDAVDGPLRSPWPDEMKGAQPMGGLRARMWLLIAVEVPVYLVWLVQVGYRAGQRLPEGDIARWAPVVLLPPAAVVFCASRRAGPGGRAW</sequence>
<dbReference type="RefSeq" id="WP_330814401.1">
    <property type="nucleotide sequence ID" value="NZ_JAZBJO010000037.1"/>
</dbReference>
<protein>
    <recommendedName>
        <fullName evidence="5">Integral membrane protein</fullName>
    </recommendedName>
</protein>
<organism evidence="3 4">
    <name type="scientific">Streptomyces asiaticus subsp. ignotus</name>
    <dbReference type="NCBI Taxonomy" id="3098222"/>
    <lineage>
        <taxon>Bacteria</taxon>
        <taxon>Bacillati</taxon>
        <taxon>Actinomycetota</taxon>
        <taxon>Actinomycetes</taxon>
        <taxon>Kitasatosporales</taxon>
        <taxon>Streptomycetaceae</taxon>
        <taxon>Streptomyces</taxon>
        <taxon>Streptomyces violaceusniger group</taxon>
    </lineage>
</organism>
<gene>
    <name evidence="3" type="ORF">V2J94_38145</name>
</gene>
<keyword evidence="2" id="KW-1133">Transmembrane helix</keyword>
<reference evidence="3 4" key="1">
    <citation type="submission" date="2023-11" db="EMBL/GenBank/DDBJ databases">
        <title>30 novel species of actinomycetes from the DSMZ collection.</title>
        <authorList>
            <person name="Nouioui I."/>
        </authorList>
    </citation>
    <scope>NUCLEOTIDE SEQUENCE [LARGE SCALE GENOMIC DNA]</scope>
    <source>
        <strain evidence="3 4">DSM 41524</strain>
    </source>
</reference>
<keyword evidence="2" id="KW-0812">Transmembrane</keyword>
<dbReference type="EMBL" id="JAZBJO010000037">
    <property type="protein sequence ID" value="MEE4597634.1"/>
    <property type="molecule type" value="Genomic_DNA"/>
</dbReference>
<proteinExistence type="predicted"/>
<accession>A0ABU7QBB4</accession>
<evidence type="ECO:0000256" key="2">
    <source>
        <dbReference type="SAM" id="Phobius"/>
    </source>
</evidence>
<dbReference type="Proteomes" id="UP001354709">
    <property type="component" value="Unassembled WGS sequence"/>
</dbReference>
<comment type="caution">
    <text evidence="3">The sequence shown here is derived from an EMBL/GenBank/DDBJ whole genome shotgun (WGS) entry which is preliminary data.</text>
</comment>
<keyword evidence="4" id="KW-1185">Reference proteome</keyword>
<evidence type="ECO:0000313" key="3">
    <source>
        <dbReference type="EMBL" id="MEE4597634.1"/>
    </source>
</evidence>
<evidence type="ECO:0000256" key="1">
    <source>
        <dbReference type="SAM" id="MobiDB-lite"/>
    </source>
</evidence>